<reference evidence="1 2" key="1">
    <citation type="submission" date="2015-07" db="EMBL/GenBank/DDBJ databases">
        <title>Whole genome sequence of Herpetosiphon geysericola DSM 7119.</title>
        <authorList>
            <person name="Hemp J."/>
            <person name="Ward L.M."/>
            <person name="Pace L.A."/>
            <person name="Fischer W.W."/>
        </authorList>
    </citation>
    <scope>NUCLEOTIDE SEQUENCE [LARGE SCALE GENOMIC DNA]</scope>
    <source>
        <strain evidence="1 2">DSM 7119</strain>
    </source>
</reference>
<protein>
    <submittedName>
        <fullName evidence="1">Uncharacterized protein</fullName>
    </submittedName>
</protein>
<evidence type="ECO:0000313" key="1">
    <source>
        <dbReference type="EMBL" id="KPL88149.1"/>
    </source>
</evidence>
<accession>A0A0P6YVV1</accession>
<dbReference type="EMBL" id="LGKP01000017">
    <property type="protein sequence ID" value="KPL88149.1"/>
    <property type="molecule type" value="Genomic_DNA"/>
</dbReference>
<dbReference type="OrthoDB" id="9844621at2"/>
<name>A0A0P6YVV1_9CHLR</name>
<dbReference type="AlphaFoldDB" id="A0A0P6YVV1"/>
<keyword evidence="2" id="KW-1185">Reference proteome</keyword>
<proteinExistence type="predicted"/>
<gene>
    <name evidence="1" type="ORF">SE18_10570</name>
</gene>
<dbReference type="RefSeq" id="WP_054534419.1">
    <property type="nucleotide sequence ID" value="NZ_LGKP01000017.1"/>
</dbReference>
<dbReference type="Proteomes" id="UP000050277">
    <property type="component" value="Unassembled WGS sequence"/>
</dbReference>
<organism evidence="1 2">
    <name type="scientific">Herpetosiphon geysericola</name>
    <dbReference type="NCBI Taxonomy" id="70996"/>
    <lineage>
        <taxon>Bacteria</taxon>
        <taxon>Bacillati</taxon>
        <taxon>Chloroflexota</taxon>
        <taxon>Chloroflexia</taxon>
        <taxon>Herpetosiphonales</taxon>
        <taxon>Herpetosiphonaceae</taxon>
        <taxon>Herpetosiphon</taxon>
    </lineage>
</organism>
<sequence length="100" mass="10934">MLGKMHVFTETSVRSLPITEQSLASVSSRPSTAAINLSLEELLKSLIELNMTELQASLRQEFAAGYTVVSIHHNHAMSVLEGHVAMSLITTMTVAEHMPE</sequence>
<comment type="caution">
    <text evidence="1">The sequence shown here is derived from an EMBL/GenBank/DDBJ whole genome shotgun (WGS) entry which is preliminary data.</text>
</comment>
<evidence type="ECO:0000313" key="2">
    <source>
        <dbReference type="Proteomes" id="UP000050277"/>
    </source>
</evidence>